<evidence type="ECO:0000256" key="19">
    <source>
        <dbReference type="ARBA" id="ARBA00077858"/>
    </source>
</evidence>
<name>A0A6P9F3C7_ZALCA</name>
<dbReference type="Pfam" id="PF00520">
    <property type="entry name" value="Ion_trans"/>
    <property type="match status" value="1"/>
</dbReference>
<feature type="transmembrane region" description="Helical" evidence="21">
    <location>
        <begin position="534"/>
        <end position="553"/>
    </location>
</feature>
<keyword evidence="4" id="KW-1003">Cell membrane</keyword>
<comment type="subcellular location">
    <subcellularLocation>
        <location evidence="15">Cell projection</location>
        <location evidence="15">Cilium</location>
        <location evidence="15">Flagellum membrane</location>
        <topology evidence="15">Multi-pass membrane protein</topology>
    </subcellularLocation>
</comment>
<keyword evidence="3" id="KW-0050">Antiport</keyword>
<dbReference type="FunFam" id="2.60.120.10:FF:000067">
    <property type="entry name" value="Solute carrier family 9 member C1"/>
    <property type="match status" value="1"/>
</dbReference>
<keyword evidence="2" id="KW-0813">Transport</keyword>
<evidence type="ECO:0000256" key="12">
    <source>
        <dbReference type="ARBA" id="ARBA00023201"/>
    </source>
</evidence>
<dbReference type="InterPro" id="IPR006153">
    <property type="entry name" value="Cation/H_exchanger_TM"/>
</dbReference>
<dbReference type="InterPro" id="IPR005821">
    <property type="entry name" value="Ion_trans_dom"/>
</dbReference>
<dbReference type="AlphaFoldDB" id="A0A6P9F3C7"/>
<evidence type="ECO:0000256" key="10">
    <source>
        <dbReference type="ARBA" id="ARBA00023069"/>
    </source>
</evidence>
<organism evidence="23 24">
    <name type="scientific">Zalophus californianus</name>
    <name type="common">California sealion</name>
    <dbReference type="NCBI Taxonomy" id="9704"/>
    <lineage>
        <taxon>Eukaryota</taxon>
        <taxon>Metazoa</taxon>
        <taxon>Chordata</taxon>
        <taxon>Craniata</taxon>
        <taxon>Vertebrata</taxon>
        <taxon>Euteleostomi</taxon>
        <taxon>Mammalia</taxon>
        <taxon>Eutheria</taxon>
        <taxon>Laurasiatheria</taxon>
        <taxon>Carnivora</taxon>
        <taxon>Caniformia</taxon>
        <taxon>Pinnipedia</taxon>
        <taxon>Otariidae</taxon>
        <taxon>Zalophus</taxon>
    </lineage>
</organism>
<gene>
    <name evidence="24" type="primary">SLC9C1</name>
</gene>
<evidence type="ECO:0000256" key="13">
    <source>
        <dbReference type="ARBA" id="ARBA00023273"/>
    </source>
</evidence>
<feature type="transmembrane region" description="Helical" evidence="21">
    <location>
        <begin position="226"/>
        <end position="245"/>
    </location>
</feature>
<dbReference type="GO" id="GO:0051453">
    <property type="term" value="P:regulation of intracellular pH"/>
    <property type="evidence" value="ECO:0007669"/>
    <property type="project" value="TreeGrafter"/>
</dbReference>
<feature type="transmembrane region" description="Helical" evidence="21">
    <location>
        <begin position="129"/>
        <end position="149"/>
    </location>
</feature>
<protein>
    <recommendedName>
        <fullName evidence="17">Solute carrier family 9 member C1</fullName>
    </recommendedName>
    <alternativeName>
        <fullName evidence="20">Na(+)/H(+) exchanger 10</fullName>
    </alternativeName>
    <alternativeName>
        <fullName evidence="19">Sodium/hydrogen exchanger 10</fullName>
    </alternativeName>
    <alternativeName>
        <fullName evidence="18">Sperm-specific Na(+)/H(+) exchanger</fullName>
    </alternativeName>
</protein>
<keyword evidence="5 21" id="KW-0812">Transmembrane</keyword>
<dbReference type="InterPro" id="IPR014710">
    <property type="entry name" value="RmlC-like_jellyroll"/>
</dbReference>
<evidence type="ECO:0000256" key="1">
    <source>
        <dbReference type="ARBA" id="ARBA00007367"/>
    </source>
</evidence>
<comment type="function">
    <text evidence="14">Sperm-specific solute carrier involved in intracellular pH regulation of spermatozoa. Required for sperm motility and fertility. Involved in sperm cell hyperactivation, a step needed for sperm motility which is essential late in the preparation of sperm for fertilization. Required for the expression and bicarbonate regulation of the soluble adenylyl cyclase (sAC).</text>
</comment>
<evidence type="ECO:0000256" key="18">
    <source>
        <dbReference type="ARBA" id="ARBA00077734"/>
    </source>
</evidence>
<dbReference type="PROSITE" id="PS50042">
    <property type="entry name" value="CNMP_BINDING_3"/>
    <property type="match status" value="1"/>
</dbReference>
<reference evidence="24" key="1">
    <citation type="submission" date="2025-08" db="UniProtKB">
        <authorList>
            <consortium name="RefSeq"/>
        </authorList>
    </citation>
    <scope>IDENTIFICATION</scope>
    <source>
        <tissue evidence="24">Blood</tissue>
    </source>
</reference>
<dbReference type="PANTHER" id="PTHR10110">
    <property type="entry name" value="SODIUM/HYDROGEN EXCHANGER"/>
    <property type="match status" value="1"/>
</dbReference>
<comment type="similarity">
    <text evidence="1">Belongs to the monovalent cation:proton antiporter 1 (CPA1) transporter (TC 2.A.36) family.</text>
</comment>
<dbReference type="GO" id="GO:0005216">
    <property type="term" value="F:monoatomic ion channel activity"/>
    <property type="evidence" value="ECO:0007669"/>
    <property type="project" value="InterPro"/>
</dbReference>
<evidence type="ECO:0000256" key="2">
    <source>
        <dbReference type="ARBA" id="ARBA00022448"/>
    </source>
</evidence>
<evidence type="ECO:0000256" key="20">
    <source>
        <dbReference type="ARBA" id="ARBA00083897"/>
    </source>
</evidence>
<dbReference type="GO" id="GO:0098719">
    <property type="term" value="P:sodium ion import across plasma membrane"/>
    <property type="evidence" value="ECO:0007669"/>
    <property type="project" value="TreeGrafter"/>
</dbReference>
<evidence type="ECO:0000256" key="17">
    <source>
        <dbReference type="ARBA" id="ARBA00072794"/>
    </source>
</evidence>
<evidence type="ECO:0000256" key="9">
    <source>
        <dbReference type="ARBA" id="ARBA00023065"/>
    </source>
</evidence>
<feature type="transmembrane region" description="Helical" evidence="21">
    <location>
        <begin position="192"/>
        <end position="211"/>
    </location>
</feature>
<keyword evidence="8" id="KW-0915">Sodium</keyword>
<evidence type="ECO:0000256" key="3">
    <source>
        <dbReference type="ARBA" id="ARBA00022449"/>
    </source>
</evidence>
<dbReference type="InterPro" id="IPR018490">
    <property type="entry name" value="cNMP-bd_dom_sf"/>
</dbReference>
<dbReference type="InterPro" id="IPR000595">
    <property type="entry name" value="cNMP-bd_dom"/>
</dbReference>
<feature type="transmembrane region" description="Helical" evidence="21">
    <location>
        <begin position="63"/>
        <end position="81"/>
    </location>
</feature>
<dbReference type="InterPro" id="IPR018422">
    <property type="entry name" value="Cation/H_exchanger_CPA1"/>
</dbReference>
<keyword evidence="12" id="KW-0739">Sodium transport</keyword>
<evidence type="ECO:0000256" key="14">
    <source>
        <dbReference type="ARBA" id="ARBA00054906"/>
    </source>
</evidence>
<comment type="subunit">
    <text evidence="16">Interacts with soluble adenylyl cyclase (sAC).</text>
</comment>
<dbReference type="Proteomes" id="UP000515165">
    <property type="component" value="Chromosome 1"/>
</dbReference>
<evidence type="ECO:0000256" key="6">
    <source>
        <dbReference type="ARBA" id="ARBA00022846"/>
    </source>
</evidence>
<evidence type="ECO:0000256" key="7">
    <source>
        <dbReference type="ARBA" id="ARBA00022989"/>
    </source>
</evidence>
<feature type="domain" description="Cyclic nucleotide-binding" evidence="22">
    <location>
        <begin position="808"/>
        <end position="881"/>
    </location>
</feature>
<keyword evidence="7 21" id="KW-1133">Transmembrane helix</keyword>
<dbReference type="GO" id="GO:0015385">
    <property type="term" value="F:sodium:proton antiporter activity"/>
    <property type="evidence" value="ECO:0007669"/>
    <property type="project" value="InterPro"/>
</dbReference>
<dbReference type="FunFam" id="1.20.120.350:FF:000050">
    <property type="entry name" value="Solute carrier family 9 member C1"/>
    <property type="match status" value="1"/>
</dbReference>
<feature type="transmembrane region" description="Helical" evidence="21">
    <location>
        <begin position="257"/>
        <end position="276"/>
    </location>
</feature>
<keyword evidence="9" id="KW-0406">Ion transport</keyword>
<keyword evidence="13" id="KW-0966">Cell projection</keyword>
<evidence type="ECO:0000256" key="11">
    <source>
        <dbReference type="ARBA" id="ARBA00023136"/>
    </source>
</evidence>
<evidence type="ECO:0000256" key="21">
    <source>
        <dbReference type="SAM" id="Phobius"/>
    </source>
</evidence>
<keyword evidence="11 21" id="KW-0472">Membrane</keyword>
<dbReference type="CDD" id="cd00038">
    <property type="entry name" value="CAP_ED"/>
    <property type="match status" value="1"/>
</dbReference>
<evidence type="ECO:0000256" key="15">
    <source>
        <dbReference type="ARBA" id="ARBA00060429"/>
    </source>
</evidence>
<feature type="transmembrane region" description="Helical" evidence="21">
    <location>
        <begin position="101"/>
        <end position="122"/>
    </location>
</feature>
<evidence type="ECO:0000313" key="24">
    <source>
        <dbReference type="RefSeq" id="XP_035579971.1"/>
    </source>
</evidence>
<dbReference type="InterPro" id="IPR027359">
    <property type="entry name" value="Volt_channel_dom_sf"/>
</dbReference>
<feature type="transmembrane region" description="Helical" evidence="21">
    <location>
        <begin position="319"/>
        <end position="338"/>
    </location>
</feature>
<dbReference type="Pfam" id="PF00027">
    <property type="entry name" value="cNMP_binding"/>
    <property type="match status" value="1"/>
</dbReference>
<dbReference type="RefSeq" id="XP_035579971.1">
    <property type="nucleotide sequence ID" value="XM_035724078.1"/>
</dbReference>
<evidence type="ECO:0000256" key="4">
    <source>
        <dbReference type="ARBA" id="ARBA00022475"/>
    </source>
</evidence>
<feature type="transmembrane region" description="Helical" evidence="21">
    <location>
        <begin position="161"/>
        <end position="180"/>
    </location>
</feature>
<proteinExistence type="inferred from homology"/>
<evidence type="ECO:0000313" key="23">
    <source>
        <dbReference type="Proteomes" id="UP000515165"/>
    </source>
</evidence>
<feature type="transmembrane region" description="Helical" evidence="21">
    <location>
        <begin position="596"/>
        <end position="612"/>
    </location>
</feature>
<dbReference type="Gene3D" id="2.60.120.10">
    <property type="entry name" value="Jelly Rolls"/>
    <property type="match status" value="1"/>
</dbReference>
<evidence type="ECO:0000259" key="22">
    <source>
        <dbReference type="PROSITE" id="PS50042"/>
    </source>
</evidence>
<sequence>MNLKPMGADQGRGLEQVTDGEVAVDCCCSGVTRIASLLFSLLRDTPPEALDGFLNLHLKDFPIPLPVILFLIGCSFEILSFTSEQVQIYADAIQWMSPKVFFDLFTPIIIFNVAFDMDVYMLQKLFWQVLLITIPGFLMNYILILWYLASVNKLLLKTTPWLLFSTILVSSDPMLTAAAIRDLGLSRSLINLINGESLMTSIMSLIVFIGIEDINVSLQKKVNHSLGELVGMSGIFTLAIMGLFLNSTSFKPGVEALLLELLVFLIMSPLLSRLGHGFSWRWAFIMVWSEMKGTPNINMALLLAYSDLSLGSEREKSQVLFHGVSVCLVTLIVNRFILPMAVSKLGLRDVTSTKYKSLYCTFQHFQELTKSAASALKFDKDLANADWNMVEKAIILQNPYALSQGDPTEHQKVTCLDCNKEIDETLNIEAMELANRRLLSAQIASYQRQYRNETLSQSAVQVLVGAAGSFGEKKGEYMSPETIKNYSESKKLLSFIRKVLLNWVYNTKKEKGIPSRHCILRVCHKIVFTDEFEYIGYLVILMNMFPIIISWIPELSDIYEHELRYCNYSFLAFYIMESLLKMAAMRKEYFLHTWNLFELAITSVGIIDIILIETNSITFTLDFILTVIFIKIVRFLRILRILKLITPKLLQIIDQKMSHQLSFKYAILKGYVQGEADIMTIIDQISSSKQVKQMLLRRIMKNTGHAMKELGYLEYDHPEIVVTMKTKEEINVMLNLAREIVKVFRSKGIIHKIEGSEINKLIMAKKREILDFQPVIKPLTVEEALYHIPWLDKDKDHINFIQERAKVVTFDCGNDIFEEGDEPEGIYIIISGMIKLQRSKPGFGIDQMLWESEEKDYQLMYTDFAISGEIIGELNCLTNEPMMCSATCKTVVETCFIPKNHLYEAFKQCCPHIEYKMWLKLGLSITAKKMRERLSYEDWNYKMQLKLCNVCVKDIPKNSKTDIYDETVIYVILINGAIEDCQLRKAYKAPSLIPITCYQVQGTEDFTKVMIVQTLVDVKNFRWNTRKYVPSRKASLPVSSASRLYKEDLQFDTNIEIQQPTGLLDSIKEKMDIYTVA</sequence>
<dbReference type="GO" id="GO:0005886">
    <property type="term" value="C:plasma membrane"/>
    <property type="evidence" value="ECO:0007669"/>
    <property type="project" value="TreeGrafter"/>
</dbReference>
<evidence type="ECO:0000256" key="8">
    <source>
        <dbReference type="ARBA" id="ARBA00023053"/>
    </source>
</evidence>
<accession>A0A6P9F3C7</accession>
<dbReference type="CTD" id="285335"/>
<keyword evidence="10" id="KW-0969">Cilium</keyword>
<dbReference type="PANTHER" id="PTHR10110:SF87">
    <property type="entry name" value="SODIUM_HYDROGEN EXCHANGER 10"/>
    <property type="match status" value="1"/>
</dbReference>
<feature type="transmembrane region" description="Helical" evidence="21">
    <location>
        <begin position="618"/>
        <end position="636"/>
    </location>
</feature>
<evidence type="ECO:0000256" key="16">
    <source>
        <dbReference type="ARBA" id="ARBA00062754"/>
    </source>
</evidence>
<dbReference type="Pfam" id="PF00999">
    <property type="entry name" value="Na_H_Exchanger"/>
    <property type="match status" value="1"/>
</dbReference>
<dbReference type="GeneID" id="113918558"/>
<dbReference type="GO" id="GO:0015386">
    <property type="term" value="F:potassium:proton antiporter activity"/>
    <property type="evidence" value="ECO:0007669"/>
    <property type="project" value="TreeGrafter"/>
</dbReference>
<dbReference type="GO" id="GO:0031514">
    <property type="term" value="C:motile cilium"/>
    <property type="evidence" value="ECO:0007669"/>
    <property type="project" value="UniProtKB-ARBA"/>
</dbReference>
<keyword evidence="6" id="KW-0282">Flagellum</keyword>
<dbReference type="SUPFAM" id="SSF81324">
    <property type="entry name" value="Voltage-gated potassium channels"/>
    <property type="match status" value="1"/>
</dbReference>
<dbReference type="Gene3D" id="1.20.120.350">
    <property type="entry name" value="Voltage-gated potassium channels. Chain C"/>
    <property type="match status" value="1"/>
</dbReference>
<dbReference type="SUPFAM" id="SSF51206">
    <property type="entry name" value="cAMP-binding domain-like"/>
    <property type="match status" value="1"/>
</dbReference>
<evidence type="ECO:0000256" key="5">
    <source>
        <dbReference type="ARBA" id="ARBA00022692"/>
    </source>
</evidence>
<keyword evidence="23" id="KW-1185">Reference proteome</keyword>